<feature type="domain" description="3-hydroxyacyl-CoA dehydrogenase C-terminal" evidence="11">
    <location>
        <begin position="504"/>
        <end position="601"/>
    </location>
</feature>
<dbReference type="Gene3D" id="3.40.50.720">
    <property type="entry name" value="NAD(P)-binding Rossmann-like Domain"/>
    <property type="match status" value="1"/>
</dbReference>
<comment type="catalytic activity">
    <reaction evidence="10">
        <text>a (3S)-3-hydroxyacyl-CoA + NAD(+) = a 3-oxoacyl-CoA + NADH + H(+)</text>
        <dbReference type="Rhea" id="RHEA:22432"/>
        <dbReference type="ChEBI" id="CHEBI:15378"/>
        <dbReference type="ChEBI" id="CHEBI:57318"/>
        <dbReference type="ChEBI" id="CHEBI:57540"/>
        <dbReference type="ChEBI" id="CHEBI:57945"/>
        <dbReference type="ChEBI" id="CHEBI:90726"/>
        <dbReference type="EC" id="1.1.1.35"/>
    </reaction>
</comment>
<gene>
    <name evidence="13" type="ORF">V3330_05300</name>
</gene>
<dbReference type="CDD" id="cd06558">
    <property type="entry name" value="crotonase-like"/>
    <property type="match status" value="1"/>
</dbReference>
<dbReference type="SUPFAM" id="SSF52096">
    <property type="entry name" value="ClpP/crotonase"/>
    <property type="match status" value="1"/>
</dbReference>
<dbReference type="Gene3D" id="1.10.1040.50">
    <property type="match status" value="1"/>
</dbReference>
<keyword evidence="6" id="KW-0520">NAD</keyword>
<evidence type="ECO:0000256" key="7">
    <source>
        <dbReference type="ARBA" id="ARBA00023098"/>
    </source>
</evidence>
<keyword evidence="7" id="KW-0443">Lipid metabolism</keyword>
<dbReference type="Gene3D" id="3.90.226.10">
    <property type="entry name" value="2-enoyl-CoA Hydratase, Chain A, domain 1"/>
    <property type="match status" value="1"/>
</dbReference>
<dbReference type="PANTHER" id="PTHR43612:SF3">
    <property type="entry name" value="TRIFUNCTIONAL ENZYME SUBUNIT ALPHA, MITOCHONDRIAL"/>
    <property type="match status" value="1"/>
</dbReference>
<dbReference type="InterPro" id="IPR001753">
    <property type="entry name" value="Enoyl-CoA_hydra/iso"/>
</dbReference>
<evidence type="ECO:0000256" key="10">
    <source>
        <dbReference type="ARBA" id="ARBA00049556"/>
    </source>
</evidence>
<dbReference type="EMBL" id="JAZHOG010000003">
    <property type="protein sequence ID" value="MEJ8567033.1"/>
    <property type="molecule type" value="Genomic_DNA"/>
</dbReference>
<comment type="similarity">
    <text evidence="2">In the central section; belongs to the 3-hydroxyacyl-CoA dehydrogenase family.</text>
</comment>
<evidence type="ECO:0000256" key="9">
    <source>
        <dbReference type="ARBA" id="ARBA00023268"/>
    </source>
</evidence>
<dbReference type="AlphaFoldDB" id="A0AAW9RG52"/>
<sequence>MTDSNTQTIHYRVDDDGVALLTIDLPGTSMNVLTPELMADLETVVDRVAADDAVKGAVLTSGKKAFIAGADIKDMVTAYDRGVTASEAAEFSAGLNRRLRKLETCGKPFAVAINGLALGGGLEVCLACHYRVLADSPKAVLGFPEVNIGLLPGAGGTQRTPRLIGIEATLPMILQCRNQSPADALKLGLVHELAPVDEVVERARQWVLETGDPEQPWDKKGFRIPGGAGATNPKLAQNFMVGTSLVAGNTQHNYPAPISALSAIYEGSVVPIDTGLEIESQYFGKLLAGPVARNMMRTLFVNKGKADKLARRPEGIEKSQVGKLGILGAGMMGAGIAYVSAKAGIDVVLLDTDMSRAEKGKAYSTGLLDKAIARGKSTEDKKAAVLDRIRPTTDYADLAGCDLVIEAVFENPEIKADVTAKAEAVIPETAIFASNTSTLPITGLAQASSRPASFIGIHFFSPVDKMPLVEVIVGEKTSDEAIARSLDFIQQIRKTPIVVNDSRGFFTSRVFGTFTTEGVLMLAEGINPALIENAAKMAGMPVGPLAVSDEVSIELGLHVARETAKATGEDFPRDAADAALVKLGDELGRLGKKNGKGFYDYPEGAKKRLWPGLAEHFPVADEQPGVDEVKTRLLYRQALESARCLEESVLTDPADGDIGSIFGIGFPPWTGGALSFIDTVGIDHFVAECDRLAEAYGERFRVSDALRARAAEKQPFHPVPRAA</sequence>
<feature type="domain" description="3-hydroxyacyl-CoA dehydrogenase NAD binding" evidence="12">
    <location>
        <begin position="323"/>
        <end position="501"/>
    </location>
</feature>
<evidence type="ECO:0000256" key="8">
    <source>
        <dbReference type="ARBA" id="ARBA00023239"/>
    </source>
</evidence>
<evidence type="ECO:0000256" key="1">
    <source>
        <dbReference type="ARBA" id="ARBA00005005"/>
    </source>
</evidence>
<dbReference type="InterPro" id="IPR006176">
    <property type="entry name" value="3-OHacyl-CoA_DH_NAD-bd"/>
</dbReference>
<evidence type="ECO:0000256" key="3">
    <source>
        <dbReference type="ARBA" id="ARBA00022832"/>
    </source>
</evidence>
<accession>A0AAW9RG52</accession>
<dbReference type="FunFam" id="3.40.50.720:FF:000009">
    <property type="entry name" value="Fatty oxidation complex, alpha subunit"/>
    <property type="match status" value="1"/>
</dbReference>
<protein>
    <submittedName>
        <fullName evidence="13">3-hydroxyacyl-CoA dehydrogenase NAD-binding domain-containing protein</fullName>
    </submittedName>
</protein>
<proteinExistence type="inferred from homology"/>
<dbReference type="PANTHER" id="PTHR43612">
    <property type="entry name" value="TRIFUNCTIONAL ENZYME SUBUNIT ALPHA"/>
    <property type="match status" value="1"/>
</dbReference>
<evidence type="ECO:0000313" key="13">
    <source>
        <dbReference type="EMBL" id="MEJ8567033.1"/>
    </source>
</evidence>
<evidence type="ECO:0000256" key="6">
    <source>
        <dbReference type="ARBA" id="ARBA00023027"/>
    </source>
</evidence>
<keyword evidence="4" id="KW-0442">Lipid degradation</keyword>
<dbReference type="InterPro" id="IPR006108">
    <property type="entry name" value="3HC_DH_C"/>
</dbReference>
<dbReference type="GO" id="GO:0070403">
    <property type="term" value="F:NAD+ binding"/>
    <property type="evidence" value="ECO:0007669"/>
    <property type="project" value="InterPro"/>
</dbReference>
<dbReference type="SUPFAM" id="SSF48179">
    <property type="entry name" value="6-phosphogluconate dehydrogenase C-terminal domain-like"/>
    <property type="match status" value="2"/>
</dbReference>
<dbReference type="GO" id="GO:0006635">
    <property type="term" value="P:fatty acid beta-oxidation"/>
    <property type="evidence" value="ECO:0007669"/>
    <property type="project" value="UniProtKB-ARBA"/>
</dbReference>
<dbReference type="InterPro" id="IPR008927">
    <property type="entry name" value="6-PGluconate_DH-like_C_sf"/>
</dbReference>
<dbReference type="InterPro" id="IPR036291">
    <property type="entry name" value="NAD(P)-bd_dom_sf"/>
</dbReference>
<keyword evidence="14" id="KW-1185">Reference proteome</keyword>
<keyword evidence="5" id="KW-0560">Oxidoreductase</keyword>
<name>A0AAW9RG52_9GAMM</name>
<comment type="pathway">
    <text evidence="1">Lipid metabolism; fatty acid beta-oxidation.</text>
</comment>
<keyword evidence="9" id="KW-0511">Multifunctional enzyme</keyword>
<dbReference type="SUPFAM" id="SSF51735">
    <property type="entry name" value="NAD(P)-binding Rossmann-fold domains"/>
    <property type="match status" value="1"/>
</dbReference>
<keyword evidence="8" id="KW-0456">Lyase</keyword>
<evidence type="ECO:0000256" key="5">
    <source>
        <dbReference type="ARBA" id="ARBA00023002"/>
    </source>
</evidence>
<organism evidence="13 14">
    <name type="scientific">Elongatibacter sediminis</name>
    <dbReference type="NCBI Taxonomy" id="3119006"/>
    <lineage>
        <taxon>Bacteria</taxon>
        <taxon>Pseudomonadati</taxon>
        <taxon>Pseudomonadota</taxon>
        <taxon>Gammaproteobacteria</taxon>
        <taxon>Chromatiales</taxon>
        <taxon>Wenzhouxiangellaceae</taxon>
        <taxon>Elongatibacter</taxon>
    </lineage>
</organism>
<reference evidence="13 14" key="1">
    <citation type="submission" date="2024-02" db="EMBL/GenBank/DDBJ databases">
        <title>A novel Wenzhouxiangellaceae bacterium, isolated from coastal sediments.</title>
        <authorList>
            <person name="Du Z.-J."/>
            <person name="Ye Y.-Q."/>
            <person name="Zhang X.-Y."/>
        </authorList>
    </citation>
    <scope>NUCLEOTIDE SEQUENCE [LARGE SCALE GENOMIC DNA]</scope>
    <source>
        <strain evidence="13 14">CH-27</strain>
    </source>
</reference>
<keyword evidence="3" id="KW-0276">Fatty acid metabolism</keyword>
<dbReference type="Proteomes" id="UP001359886">
    <property type="component" value="Unassembled WGS sequence"/>
</dbReference>
<dbReference type="InterPro" id="IPR050136">
    <property type="entry name" value="FA_oxidation_alpha_subunit"/>
</dbReference>
<evidence type="ECO:0000259" key="12">
    <source>
        <dbReference type="Pfam" id="PF02737"/>
    </source>
</evidence>
<evidence type="ECO:0000256" key="4">
    <source>
        <dbReference type="ARBA" id="ARBA00022963"/>
    </source>
</evidence>
<dbReference type="Pfam" id="PF02737">
    <property type="entry name" value="3HCDH_N"/>
    <property type="match status" value="1"/>
</dbReference>
<dbReference type="InterPro" id="IPR029045">
    <property type="entry name" value="ClpP/crotonase-like_dom_sf"/>
</dbReference>
<evidence type="ECO:0000313" key="14">
    <source>
        <dbReference type="Proteomes" id="UP001359886"/>
    </source>
</evidence>
<evidence type="ECO:0000259" key="11">
    <source>
        <dbReference type="Pfam" id="PF00725"/>
    </source>
</evidence>
<dbReference type="GO" id="GO:0004300">
    <property type="term" value="F:enoyl-CoA hydratase activity"/>
    <property type="evidence" value="ECO:0007669"/>
    <property type="project" value="TreeGrafter"/>
</dbReference>
<dbReference type="Pfam" id="PF00378">
    <property type="entry name" value="ECH_1"/>
    <property type="match status" value="1"/>
</dbReference>
<dbReference type="GO" id="GO:0016509">
    <property type="term" value="F:long-chain (3S)-3-hydroxyacyl-CoA dehydrogenase (NAD+) activity"/>
    <property type="evidence" value="ECO:0007669"/>
    <property type="project" value="TreeGrafter"/>
</dbReference>
<dbReference type="RefSeq" id="WP_354694352.1">
    <property type="nucleotide sequence ID" value="NZ_JAZHOG010000003.1"/>
</dbReference>
<comment type="caution">
    <text evidence="13">The sequence shown here is derived from an EMBL/GenBank/DDBJ whole genome shotgun (WGS) entry which is preliminary data.</text>
</comment>
<dbReference type="Pfam" id="PF00725">
    <property type="entry name" value="3HCDH"/>
    <property type="match status" value="1"/>
</dbReference>
<evidence type="ECO:0000256" key="2">
    <source>
        <dbReference type="ARBA" id="ARBA00007005"/>
    </source>
</evidence>